<dbReference type="SUPFAM" id="SSF54631">
    <property type="entry name" value="CBS-domain pair"/>
    <property type="match status" value="1"/>
</dbReference>
<dbReference type="PROSITE" id="PS51371">
    <property type="entry name" value="CBS"/>
    <property type="match status" value="2"/>
</dbReference>
<organism evidence="4 5">
    <name type="scientific">Natronococcus pandeyae</name>
    <dbReference type="NCBI Taxonomy" id="2055836"/>
    <lineage>
        <taxon>Archaea</taxon>
        <taxon>Methanobacteriati</taxon>
        <taxon>Methanobacteriota</taxon>
        <taxon>Stenosarchaea group</taxon>
        <taxon>Halobacteria</taxon>
        <taxon>Halobacteriales</taxon>
        <taxon>Natrialbaceae</taxon>
        <taxon>Natronococcus</taxon>
    </lineage>
</organism>
<dbReference type="Gene3D" id="3.10.580.10">
    <property type="entry name" value="CBS-domain"/>
    <property type="match status" value="1"/>
</dbReference>
<evidence type="ECO:0000259" key="3">
    <source>
        <dbReference type="PROSITE" id="PS51371"/>
    </source>
</evidence>
<dbReference type="SMART" id="SM00116">
    <property type="entry name" value="CBS"/>
    <property type="match status" value="2"/>
</dbReference>
<dbReference type="InterPro" id="IPR051257">
    <property type="entry name" value="Diverse_CBS-Domain"/>
</dbReference>
<dbReference type="RefSeq" id="WP_148858761.1">
    <property type="nucleotide sequence ID" value="NZ_PHNJ01000007.1"/>
</dbReference>
<dbReference type="Pfam" id="PF00571">
    <property type="entry name" value="CBS"/>
    <property type="match status" value="2"/>
</dbReference>
<dbReference type="Proteomes" id="UP000766904">
    <property type="component" value="Unassembled WGS sequence"/>
</dbReference>
<protein>
    <submittedName>
        <fullName evidence="4">CBS domain-containing protein</fullName>
    </submittedName>
</protein>
<evidence type="ECO:0000313" key="4">
    <source>
        <dbReference type="EMBL" id="TYL37986.1"/>
    </source>
</evidence>
<sequence length="140" mass="15259">MPIQDLARRDVITASTDESVHELATMMGEEDVGSVVITDGDAPVGIVTDRDLTMEVIAEQADPEGLTAEDVMSDELRTIPHDAGFYEATELMSTHGIRRIPVTDSDDQLAGIITADDLNELLADEHQELADVVRAQRPPY</sequence>
<keyword evidence="5" id="KW-1185">Reference proteome</keyword>
<dbReference type="AlphaFoldDB" id="A0A8J8TPP3"/>
<feature type="domain" description="CBS" evidence="3">
    <location>
        <begin position="7"/>
        <end position="64"/>
    </location>
</feature>
<evidence type="ECO:0000256" key="1">
    <source>
        <dbReference type="ARBA" id="ARBA00023122"/>
    </source>
</evidence>
<dbReference type="CDD" id="cd17775">
    <property type="entry name" value="CBS_pair_bact_arch"/>
    <property type="match status" value="1"/>
</dbReference>
<keyword evidence="1 2" id="KW-0129">CBS domain</keyword>
<dbReference type="EMBL" id="PHNJ01000007">
    <property type="protein sequence ID" value="TYL37986.1"/>
    <property type="molecule type" value="Genomic_DNA"/>
</dbReference>
<accession>A0A8J8TPP3</accession>
<gene>
    <name evidence="4" type="ORF">CV102_14820</name>
</gene>
<dbReference type="PANTHER" id="PTHR43080">
    <property type="entry name" value="CBS DOMAIN-CONTAINING PROTEIN CBSX3, MITOCHONDRIAL"/>
    <property type="match status" value="1"/>
</dbReference>
<reference evidence="4" key="1">
    <citation type="submission" date="2017-11" db="EMBL/GenBank/DDBJ databases">
        <authorList>
            <person name="Kajale S.C."/>
            <person name="Sharma A."/>
        </authorList>
    </citation>
    <scope>NUCLEOTIDE SEQUENCE</scope>
    <source>
        <strain evidence="4">LS1_42</strain>
    </source>
</reference>
<feature type="domain" description="CBS" evidence="3">
    <location>
        <begin position="72"/>
        <end position="128"/>
    </location>
</feature>
<name>A0A8J8TPP3_9EURY</name>
<proteinExistence type="predicted"/>
<dbReference type="OrthoDB" id="43333at2157"/>
<comment type="caution">
    <text evidence="4">The sequence shown here is derived from an EMBL/GenBank/DDBJ whole genome shotgun (WGS) entry which is preliminary data.</text>
</comment>
<dbReference type="InterPro" id="IPR000644">
    <property type="entry name" value="CBS_dom"/>
</dbReference>
<evidence type="ECO:0000313" key="5">
    <source>
        <dbReference type="Proteomes" id="UP000766904"/>
    </source>
</evidence>
<dbReference type="InterPro" id="IPR046342">
    <property type="entry name" value="CBS_dom_sf"/>
</dbReference>
<evidence type="ECO:0000256" key="2">
    <source>
        <dbReference type="PROSITE-ProRule" id="PRU00703"/>
    </source>
</evidence>
<dbReference type="PANTHER" id="PTHR43080:SF2">
    <property type="entry name" value="CBS DOMAIN-CONTAINING PROTEIN"/>
    <property type="match status" value="1"/>
</dbReference>